<dbReference type="AlphaFoldDB" id="A0A392SSH4"/>
<sequence>SVVGAARSGLGAMCRRVLSWASWYLLEARRAAEHGATRVRAVYMDLF</sequence>
<dbReference type="Proteomes" id="UP000265520">
    <property type="component" value="Unassembled WGS sequence"/>
</dbReference>
<proteinExistence type="predicted"/>
<keyword evidence="2" id="KW-1185">Reference proteome</keyword>
<protein>
    <submittedName>
        <fullName evidence="1">Uncharacterized protein</fullName>
    </submittedName>
</protein>
<feature type="non-terminal residue" evidence="1">
    <location>
        <position position="1"/>
    </location>
</feature>
<reference evidence="1 2" key="1">
    <citation type="journal article" date="2018" name="Front. Plant Sci.">
        <title>Red Clover (Trifolium pratense) and Zigzag Clover (T. medium) - A Picture of Genomic Similarities and Differences.</title>
        <authorList>
            <person name="Dluhosova J."/>
            <person name="Istvanek J."/>
            <person name="Nedelnik J."/>
            <person name="Repkova J."/>
        </authorList>
    </citation>
    <scope>NUCLEOTIDE SEQUENCE [LARGE SCALE GENOMIC DNA]</scope>
    <source>
        <strain evidence="2">cv. 10/8</strain>
        <tissue evidence="1">Leaf</tissue>
    </source>
</reference>
<dbReference type="EMBL" id="LXQA010425230">
    <property type="protein sequence ID" value="MCI50995.1"/>
    <property type="molecule type" value="Genomic_DNA"/>
</dbReference>
<evidence type="ECO:0000313" key="2">
    <source>
        <dbReference type="Proteomes" id="UP000265520"/>
    </source>
</evidence>
<organism evidence="1 2">
    <name type="scientific">Trifolium medium</name>
    <dbReference type="NCBI Taxonomy" id="97028"/>
    <lineage>
        <taxon>Eukaryota</taxon>
        <taxon>Viridiplantae</taxon>
        <taxon>Streptophyta</taxon>
        <taxon>Embryophyta</taxon>
        <taxon>Tracheophyta</taxon>
        <taxon>Spermatophyta</taxon>
        <taxon>Magnoliopsida</taxon>
        <taxon>eudicotyledons</taxon>
        <taxon>Gunneridae</taxon>
        <taxon>Pentapetalae</taxon>
        <taxon>rosids</taxon>
        <taxon>fabids</taxon>
        <taxon>Fabales</taxon>
        <taxon>Fabaceae</taxon>
        <taxon>Papilionoideae</taxon>
        <taxon>50 kb inversion clade</taxon>
        <taxon>NPAAA clade</taxon>
        <taxon>Hologalegina</taxon>
        <taxon>IRL clade</taxon>
        <taxon>Trifolieae</taxon>
        <taxon>Trifolium</taxon>
    </lineage>
</organism>
<accession>A0A392SSH4</accession>
<name>A0A392SSH4_9FABA</name>
<evidence type="ECO:0000313" key="1">
    <source>
        <dbReference type="EMBL" id="MCI50995.1"/>
    </source>
</evidence>
<comment type="caution">
    <text evidence="1">The sequence shown here is derived from an EMBL/GenBank/DDBJ whole genome shotgun (WGS) entry which is preliminary data.</text>
</comment>